<evidence type="ECO:0000313" key="5">
    <source>
        <dbReference type="Proteomes" id="UP001597273"/>
    </source>
</evidence>
<dbReference type="EMBL" id="JBHUFW010000002">
    <property type="protein sequence ID" value="MFD1861341.1"/>
    <property type="molecule type" value="Genomic_DNA"/>
</dbReference>
<proteinExistence type="predicted"/>
<keyword evidence="5" id="KW-1185">Reference proteome</keyword>
<feature type="domain" description="N-acetyltransferase" evidence="3">
    <location>
        <begin position="1"/>
        <end position="132"/>
    </location>
</feature>
<organism evidence="4 5">
    <name type="scientific">Planococcus chinensis</name>
    <dbReference type="NCBI Taxonomy" id="272917"/>
    <lineage>
        <taxon>Bacteria</taxon>
        <taxon>Bacillati</taxon>
        <taxon>Bacillota</taxon>
        <taxon>Bacilli</taxon>
        <taxon>Bacillales</taxon>
        <taxon>Caryophanaceae</taxon>
        <taxon>Planococcus</taxon>
    </lineage>
</organism>
<dbReference type="RefSeq" id="WP_377338705.1">
    <property type="nucleotide sequence ID" value="NZ_JBHUFW010000002.1"/>
</dbReference>
<dbReference type="PANTHER" id="PTHR43877:SF2">
    <property type="entry name" value="AMINOALKYLPHOSPHONATE N-ACETYLTRANSFERASE-RELATED"/>
    <property type="match status" value="1"/>
</dbReference>
<protein>
    <submittedName>
        <fullName evidence="4">GNAT family N-acetyltransferase</fullName>
        <ecNumber evidence="4">2.3.-.-</ecNumber>
    </submittedName>
</protein>
<dbReference type="InterPro" id="IPR050832">
    <property type="entry name" value="Bact_Acetyltransf"/>
</dbReference>
<dbReference type="GO" id="GO:0016746">
    <property type="term" value="F:acyltransferase activity"/>
    <property type="evidence" value="ECO:0007669"/>
    <property type="project" value="UniProtKB-KW"/>
</dbReference>
<comment type="caution">
    <text evidence="4">The sequence shown here is derived from an EMBL/GenBank/DDBJ whole genome shotgun (WGS) entry which is preliminary data.</text>
</comment>
<dbReference type="Proteomes" id="UP001597273">
    <property type="component" value="Unassembled WGS sequence"/>
</dbReference>
<evidence type="ECO:0000256" key="2">
    <source>
        <dbReference type="ARBA" id="ARBA00023315"/>
    </source>
</evidence>
<dbReference type="PROSITE" id="PS51186">
    <property type="entry name" value="GNAT"/>
    <property type="match status" value="1"/>
</dbReference>
<evidence type="ECO:0000313" key="4">
    <source>
        <dbReference type="EMBL" id="MFD1861341.1"/>
    </source>
</evidence>
<keyword evidence="2 4" id="KW-0012">Acyltransferase</keyword>
<dbReference type="Pfam" id="PF13508">
    <property type="entry name" value="Acetyltransf_7"/>
    <property type="match status" value="1"/>
</dbReference>
<evidence type="ECO:0000256" key="1">
    <source>
        <dbReference type="ARBA" id="ARBA00022679"/>
    </source>
</evidence>
<gene>
    <name evidence="4" type="ORF">ACFSDB_00300</name>
</gene>
<reference evidence="5" key="1">
    <citation type="journal article" date="2019" name="Int. J. Syst. Evol. Microbiol.">
        <title>The Global Catalogue of Microorganisms (GCM) 10K type strain sequencing project: providing services to taxonomists for standard genome sequencing and annotation.</title>
        <authorList>
            <consortium name="The Broad Institute Genomics Platform"/>
            <consortium name="The Broad Institute Genome Sequencing Center for Infectious Disease"/>
            <person name="Wu L."/>
            <person name="Ma J."/>
        </authorList>
    </citation>
    <scope>NUCLEOTIDE SEQUENCE [LARGE SCALE GENOMIC DNA]</scope>
    <source>
        <strain evidence="5">CGMCC 1.15475</strain>
    </source>
</reference>
<sequence>MQEITSPEMAEEVGVLLAYAASVEKAALEYSRYIEMPDMRLFGMWEGGRLAGCIGIECLHPQALEIKHIAVAPTQRGRGIGKALVKAVRKELTPNVIVAETDGEAVGFYRSLGFEIRSLGEKYPGVERFRCRCQK</sequence>
<dbReference type="InterPro" id="IPR016181">
    <property type="entry name" value="Acyl_CoA_acyltransferase"/>
</dbReference>
<accession>A0ABW4QCQ2</accession>
<evidence type="ECO:0000259" key="3">
    <source>
        <dbReference type="PROSITE" id="PS51186"/>
    </source>
</evidence>
<dbReference type="EC" id="2.3.-.-" evidence="4"/>
<dbReference type="SUPFAM" id="SSF55729">
    <property type="entry name" value="Acyl-CoA N-acyltransferases (Nat)"/>
    <property type="match status" value="1"/>
</dbReference>
<dbReference type="Gene3D" id="3.40.630.30">
    <property type="match status" value="1"/>
</dbReference>
<dbReference type="CDD" id="cd04301">
    <property type="entry name" value="NAT_SF"/>
    <property type="match status" value="1"/>
</dbReference>
<dbReference type="PANTHER" id="PTHR43877">
    <property type="entry name" value="AMINOALKYLPHOSPHONATE N-ACETYLTRANSFERASE-RELATED-RELATED"/>
    <property type="match status" value="1"/>
</dbReference>
<dbReference type="InterPro" id="IPR000182">
    <property type="entry name" value="GNAT_dom"/>
</dbReference>
<name>A0ABW4QCQ2_9BACL</name>
<keyword evidence="1 4" id="KW-0808">Transferase</keyword>